<dbReference type="InterPro" id="IPR015421">
    <property type="entry name" value="PyrdxlP-dep_Trfase_major"/>
</dbReference>
<dbReference type="Gene3D" id="3.40.640.10">
    <property type="entry name" value="Type I PLP-dependent aspartate aminotransferase-like (Major domain)"/>
    <property type="match status" value="1"/>
</dbReference>
<dbReference type="Pfam" id="PF00155">
    <property type="entry name" value="Aminotran_1_2"/>
    <property type="match status" value="1"/>
</dbReference>
<dbReference type="InterPro" id="IPR015422">
    <property type="entry name" value="PyrdxlP-dep_Trfase_small"/>
</dbReference>
<evidence type="ECO:0000313" key="3">
    <source>
        <dbReference type="Proteomes" id="UP001635816"/>
    </source>
</evidence>
<dbReference type="GO" id="GO:0008483">
    <property type="term" value="F:transaminase activity"/>
    <property type="evidence" value="ECO:0007669"/>
    <property type="project" value="UniProtKB-KW"/>
</dbReference>
<keyword evidence="3" id="KW-1185">Reference proteome</keyword>
<dbReference type="PANTHER" id="PTHR43510">
    <property type="entry name" value="AMINOTRANSFERASE FUNCTION, HYPOTHETICAL (EUROFUNG)"/>
    <property type="match status" value="1"/>
</dbReference>
<reference evidence="2 3" key="1">
    <citation type="submission" date="2024-12" db="EMBL/GenBank/DDBJ databases">
        <title>The coexistence of Mycolicibacterium septicum and Mycolicibacterium nivoides in clinical samples.</title>
        <authorList>
            <person name="Wang C."/>
            <person name="Feng Y."/>
            <person name="Zong Z."/>
        </authorList>
    </citation>
    <scope>NUCLEOTIDE SEQUENCE [LARGE SCALE GENOMIC DNA]</scope>
    <source>
        <strain evidence="2 3">120309</strain>
    </source>
</reference>
<keyword evidence="2" id="KW-0808">Transferase</keyword>
<gene>
    <name evidence="2" type="ORF">ACK4CT_34830</name>
</gene>
<evidence type="ECO:0000259" key="1">
    <source>
        <dbReference type="Pfam" id="PF00155"/>
    </source>
</evidence>
<protein>
    <submittedName>
        <fullName evidence="2">Aminotransferase</fullName>
    </submittedName>
</protein>
<dbReference type="NCBIfam" id="NF005593">
    <property type="entry name" value="PRK07324.1"/>
    <property type="match status" value="1"/>
</dbReference>
<accession>A0ABW9LMW0</accession>
<feature type="domain" description="Aminotransferase class I/classII large" evidence="1">
    <location>
        <begin position="52"/>
        <end position="363"/>
    </location>
</feature>
<organism evidence="2 3">
    <name type="scientific">Mycolicibacterium nivoides</name>
    <dbReference type="NCBI Taxonomy" id="2487344"/>
    <lineage>
        <taxon>Bacteria</taxon>
        <taxon>Bacillati</taxon>
        <taxon>Actinomycetota</taxon>
        <taxon>Actinomycetes</taxon>
        <taxon>Mycobacteriales</taxon>
        <taxon>Mycobacteriaceae</taxon>
        <taxon>Mycolicibacterium</taxon>
    </lineage>
</organism>
<evidence type="ECO:0000313" key="2">
    <source>
        <dbReference type="EMBL" id="MFN6548352.1"/>
    </source>
</evidence>
<dbReference type="PANTHER" id="PTHR43510:SF1">
    <property type="entry name" value="AMINOTRANSFERASE FUNCTION, HYPOTHETICAL (EUROFUNG)"/>
    <property type="match status" value="1"/>
</dbReference>
<dbReference type="Proteomes" id="UP001635816">
    <property type="component" value="Unassembled WGS sequence"/>
</dbReference>
<dbReference type="InterPro" id="IPR015424">
    <property type="entry name" value="PyrdxlP-dep_Trfase"/>
</dbReference>
<comment type="caution">
    <text evidence="2">The sequence shown here is derived from an EMBL/GenBank/DDBJ whole genome shotgun (WGS) entry which is preliminary data.</text>
</comment>
<dbReference type="EMBL" id="JBKBDD010000022">
    <property type="protein sequence ID" value="MFN6548352.1"/>
    <property type="molecule type" value="Genomic_DNA"/>
</dbReference>
<keyword evidence="2" id="KW-0032">Aminotransferase</keyword>
<dbReference type="InterPro" id="IPR004839">
    <property type="entry name" value="Aminotransferase_I/II_large"/>
</dbReference>
<dbReference type="Gene3D" id="3.90.1150.10">
    <property type="entry name" value="Aspartate Aminotransferase, domain 1"/>
    <property type="match status" value="1"/>
</dbReference>
<name>A0ABW9LMW0_9MYCO</name>
<dbReference type="CDD" id="cd00609">
    <property type="entry name" value="AAT_like"/>
    <property type="match status" value="1"/>
</dbReference>
<dbReference type="RefSeq" id="WP_409545862.1">
    <property type="nucleotide sequence ID" value="NZ_JBKBDD010000022.1"/>
</dbReference>
<dbReference type="SUPFAM" id="SSF53383">
    <property type="entry name" value="PLP-dependent transferases"/>
    <property type="match status" value="1"/>
</dbReference>
<sequence>MKIREFEVEIWMNRYEDSCTYNLAETCVKSITTGDLLELSGKRDEIIAEMEATPLTYGPIPGSPRLRGLVAGLYHEQSPDNVTITHGAIGANALVHRSLVGRDDHMISVLPTYQQHYSIPESFGAAVDLLRLKPEDGWLPNMAELRALVTPQTKLIVINNPNNPTGSLMDSMMLSKIAEIADTVGAYVLCDEVYRGINQDGSGWSTSIVDLYGKGISTGSMSKPYRLAGLRLGWIMAPAEVTAEVRLQRDYDTISVGRIDDLFACVALENSETILMGSRDLTRRNLAILDCWVASRDDVDFVKPAAGTVALLRYAAPIGSYDFCTQLLERTGVFVTPGAAFDIEGTFRVGFADNTETLEKGLELLGGYLDTFKAATA</sequence>
<proteinExistence type="predicted"/>